<comment type="subcellular location">
    <subcellularLocation>
        <location evidence="3">Periplasm</location>
    </subcellularLocation>
</comment>
<keyword evidence="9 13" id="KW-0378">Hydrolase</keyword>
<comment type="cofactor">
    <cofactor evidence="2">
        <name>Zn(2+)</name>
        <dbReference type="ChEBI" id="CHEBI:29105"/>
    </cofactor>
</comment>
<evidence type="ECO:0000256" key="6">
    <source>
        <dbReference type="ARBA" id="ARBA00022723"/>
    </source>
</evidence>
<keyword evidence="6" id="KW-0479">Metal-binding</keyword>
<dbReference type="InterPro" id="IPR036866">
    <property type="entry name" value="RibonucZ/Hydroxyglut_hydro"/>
</dbReference>
<dbReference type="PANTHER" id="PTHR42951">
    <property type="entry name" value="METALLO-BETA-LACTAMASE DOMAIN-CONTAINING"/>
    <property type="match status" value="1"/>
</dbReference>
<name>A0ABV7F056_9BURK</name>
<feature type="domain" description="Metallo-beta-lactamase" evidence="12">
    <location>
        <begin position="33"/>
        <end position="217"/>
    </location>
</feature>
<proteinExistence type="inferred from homology"/>
<evidence type="ECO:0000256" key="11">
    <source>
        <dbReference type="ARBA" id="ARBA00023251"/>
    </source>
</evidence>
<dbReference type="InterPro" id="IPR001018">
    <property type="entry name" value="Beta-lactamase_class-B_CS"/>
</dbReference>
<dbReference type="InterPro" id="IPR001279">
    <property type="entry name" value="Metallo-B-lactamas"/>
</dbReference>
<dbReference type="Gene3D" id="3.60.15.10">
    <property type="entry name" value="Ribonuclease Z/Hydroxyacylglutathione hydrolase-like"/>
    <property type="match status" value="1"/>
</dbReference>
<dbReference type="EMBL" id="JBHRTP010000031">
    <property type="protein sequence ID" value="MFC3108427.1"/>
    <property type="molecule type" value="Genomic_DNA"/>
</dbReference>
<comment type="caution">
    <text evidence="13">The sequence shown here is derived from an EMBL/GenBank/DDBJ whole genome shotgun (WGS) entry which is preliminary data.</text>
</comment>
<dbReference type="CDD" id="cd06262">
    <property type="entry name" value="metallo-hydrolase-like_MBL-fold"/>
    <property type="match status" value="1"/>
</dbReference>
<evidence type="ECO:0000313" key="13">
    <source>
        <dbReference type="EMBL" id="MFC3108427.1"/>
    </source>
</evidence>
<evidence type="ECO:0000313" key="14">
    <source>
        <dbReference type="Proteomes" id="UP001595530"/>
    </source>
</evidence>
<keyword evidence="11" id="KW-0046">Antibiotic resistance</keyword>
<evidence type="ECO:0000256" key="1">
    <source>
        <dbReference type="ARBA" id="ARBA00001526"/>
    </source>
</evidence>
<dbReference type="SMART" id="SM00849">
    <property type="entry name" value="Lactamase_B"/>
    <property type="match status" value="1"/>
</dbReference>
<organism evidence="13 14">
    <name type="scientific">Undibacterium arcticum</name>
    <dbReference type="NCBI Taxonomy" id="1762892"/>
    <lineage>
        <taxon>Bacteria</taxon>
        <taxon>Pseudomonadati</taxon>
        <taxon>Pseudomonadota</taxon>
        <taxon>Betaproteobacteria</taxon>
        <taxon>Burkholderiales</taxon>
        <taxon>Oxalobacteraceae</taxon>
        <taxon>Undibacterium</taxon>
    </lineage>
</organism>
<keyword evidence="10" id="KW-0862">Zinc</keyword>
<dbReference type="Pfam" id="PF00753">
    <property type="entry name" value="Lactamase_B"/>
    <property type="match status" value="1"/>
</dbReference>
<protein>
    <recommendedName>
        <fullName evidence="5">beta-lactamase</fullName>
        <ecNumber evidence="5">3.5.2.6</ecNumber>
    </recommendedName>
</protein>
<evidence type="ECO:0000256" key="8">
    <source>
        <dbReference type="ARBA" id="ARBA00022764"/>
    </source>
</evidence>
<dbReference type="PROSITE" id="PS00743">
    <property type="entry name" value="BETA_LACTAMASE_B_1"/>
    <property type="match status" value="1"/>
</dbReference>
<dbReference type="PANTHER" id="PTHR42951:SF14">
    <property type="entry name" value="METALLO-BETA-LACTAMASE SUPERFAMILY PROTEIN"/>
    <property type="match status" value="1"/>
</dbReference>
<dbReference type="Proteomes" id="UP001595530">
    <property type="component" value="Unassembled WGS sequence"/>
</dbReference>
<keyword evidence="7" id="KW-0732">Signal</keyword>
<comment type="similarity">
    <text evidence="4">Belongs to the metallo-beta-lactamase superfamily. Class-B beta-lactamase family.</text>
</comment>
<evidence type="ECO:0000259" key="12">
    <source>
        <dbReference type="SMART" id="SM00849"/>
    </source>
</evidence>
<evidence type="ECO:0000256" key="7">
    <source>
        <dbReference type="ARBA" id="ARBA00022729"/>
    </source>
</evidence>
<keyword evidence="14" id="KW-1185">Reference proteome</keyword>
<dbReference type="SUPFAM" id="SSF56281">
    <property type="entry name" value="Metallo-hydrolase/oxidoreductase"/>
    <property type="match status" value="1"/>
</dbReference>
<evidence type="ECO:0000256" key="3">
    <source>
        <dbReference type="ARBA" id="ARBA00004418"/>
    </source>
</evidence>
<evidence type="ECO:0000256" key="2">
    <source>
        <dbReference type="ARBA" id="ARBA00001947"/>
    </source>
</evidence>
<keyword evidence="8" id="KW-0574">Periplasm</keyword>
<dbReference type="RefSeq" id="WP_390327751.1">
    <property type="nucleotide sequence ID" value="NZ_JBHRTP010000031.1"/>
</dbReference>
<evidence type="ECO:0000256" key="9">
    <source>
        <dbReference type="ARBA" id="ARBA00022801"/>
    </source>
</evidence>
<dbReference type="GO" id="GO:0016787">
    <property type="term" value="F:hydrolase activity"/>
    <property type="evidence" value="ECO:0007669"/>
    <property type="project" value="UniProtKB-KW"/>
</dbReference>
<dbReference type="EC" id="3.5.2.6" evidence="5"/>
<sequence>MADFTNLPATNLAPYLSLHLPPTMRVLERGWLSANNILFLGRQQTALVDSGYASHAPQTLALVRLGLQGRRLDRLINTHLHSDHCGGNAALQAAYGCRTTIPAAEAAKVRDWDPDALSFAATGQQCPRFGFDDTLTSGDAIVLGELDWQVLGAPGHDPHSLILYCPQERILISADALWENGFGVIFPELEGESGFAETGATLDLIAGLDVRLVIPGHGAPFAGIEAALERARSRLDYLAADPVRNAQNAVKVLLKFLLLERQVIAVTELPQLLSGIRLIAESNRRYLGHSMPDLAQWVVAQLVRAGAAELVDGKLVDRG</sequence>
<evidence type="ECO:0000256" key="10">
    <source>
        <dbReference type="ARBA" id="ARBA00022833"/>
    </source>
</evidence>
<reference evidence="14" key="1">
    <citation type="journal article" date="2019" name="Int. J. Syst. Evol. Microbiol.">
        <title>The Global Catalogue of Microorganisms (GCM) 10K type strain sequencing project: providing services to taxonomists for standard genome sequencing and annotation.</title>
        <authorList>
            <consortium name="The Broad Institute Genomics Platform"/>
            <consortium name="The Broad Institute Genome Sequencing Center for Infectious Disease"/>
            <person name="Wu L."/>
            <person name="Ma J."/>
        </authorList>
    </citation>
    <scope>NUCLEOTIDE SEQUENCE [LARGE SCALE GENOMIC DNA]</scope>
    <source>
        <strain evidence="14">KCTC 42986</strain>
    </source>
</reference>
<accession>A0ABV7F056</accession>
<dbReference type="InterPro" id="IPR050855">
    <property type="entry name" value="NDM-1-like"/>
</dbReference>
<gene>
    <name evidence="13" type="ORF">ACFOFO_10710</name>
</gene>
<comment type="catalytic activity">
    <reaction evidence="1">
        <text>a beta-lactam + H2O = a substituted beta-amino acid</text>
        <dbReference type="Rhea" id="RHEA:20401"/>
        <dbReference type="ChEBI" id="CHEBI:15377"/>
        <dbReference type="ChEBI" id="CHEBI:35627"/>
        <dbReference type="ChEBI" id="CHEBI:140347"/>
        <dbReference type="EC" id="3.5.2.6"/>
    </reaction>
</comment>
<evidence type="ECO:0000256" key="4">
    <source>
        <dbReference type="ARBA" id="ARBA00005250"/>
    </source>
</evidence>
<evidence type="ECO:0000256" key="5">
    <source>
        <dbReference type="ARBA" id="ARBA00012865"/>
    </source>
</evidence>